<dbReference type="RefSeq" id="WP_106255256.1">
    <property type="nucleotide sequence ID" value="NZ_CAWNSW010000014.1"/>
</dbReference>
<dbReference type="OrthoDB" id="573053at2"/>
<dbReference type="PANTHER" id="PTHR14136">
    <property type="entry name" value="BTB_POZ DOMAIN-CONTAINING PROTEIN KCTD9"/>
    <property type="match status" value="1"/>
</dbReference>
<evidence type="ECO:0000313" key="3">
    <source>
        <dbReference type="Proteomes" id="UP000239576"/>
    </source>
</evidence>
<dbReference type="Pfam" id="PF00805">
    <property type="entry name" value="Pentapeptide"/>
    <property type="match status" value="1"/>
</dbReference>
<sequence length="88" mass="9178">MKLKLLSTAIMLTTVALAGSVAAANPSHVRQLQNTNACPDCDLSGADLRGWNLRNANLRNADLSGADLRGADLSGADLTGANLYGVRR</sequence>
<dbReference type="PANTHER" id="PTHR14136:SF17">
    <property type="entry name" value="BTB_POZ DOMAIN-CONTAINING PROTEIN KCTD9"/>
    <property type="match status" value="1"/>
</dbReference>
<evidence type="ECO:0000313" key="2">
    <source>
        <dbReference type="EMBL" id="PSB32649.1"/>
    </source>
</evidence>
<keyword evidence="1" id="KW-0732">Signal</keyword>
<feature type="signal peptide" evidence="1">
    <location>
        <begin position="1"/>
        <end position="18"/>
    </location>
</feature>
<reference evidence="3" key="1">
    <citation type="submission" date="2018-02" db="EMBL/GenBank/DDBJ databases">
        <authorList>
            <person name="Moore K."/>
            <person name="Momper L."/>
        </authorList>
    </citation>
    <scope>NUCLEOTIDE SEQUENCE [LARGE SCALE GENOMIC DNA]</scope>
    <source>
        <strain evidence="3">ULC18</strain>
    </source>
</reference>
<evidence type="ECO:0008006" key="4">
    <source>
        <dbReference type="Google" id="ProtNLM"/>
    </source>
</evidence>
<dbReference type="EMBL" id="PVWK01000026">
    <property type="protein sequence ID" value="PSB32649.1"/>
    <property type="molecule type" value="Genomic_DNA"/>
</dbReference>
<dbReference type="SUPFAM" id="SSF141571">
    <property type="entry name" value="Pentapeptide repeat-like"/>
    <property type="match status" value="1"/>
</dbReference>
<evidence type="ECO:0000256" key="1">
    <source>
        <dbReference type="SAM" id="SignalP"/>
    </source>
</evidence>
<organism evidence="2 3">
    <name type="scientific">Stenomitos frigidus ULC18</name>
    <dbReference type="NCBI Taxonomy" id="2107698"/>
    <lineage>
        <taxon>Bacteria</taxon>
        <taxon>Bacillati</taxon>
        <taxon>Cyanobacteriota</taxon>
        <taxon>Cyanophyceae</taxon>
        <taxon>Leptolyngbyales</taxon>
        <taxon>Leptolyngbyaceae</taxon>
        <taxon>Stenomitos</taxon>
    </lineage>
</organism>
<dbReference type="InterPro" id="IPR001646">
    <property type="entry name" value="5peptide_repeat"/>
</dbReference>
<dbReference type="Gene3D" id="2.160.20.80">
    <property type="entry name" value="E3 ubiquitin-protein ligase SopA"/>
    <property type="match status" value="1"/>
</dbReference>
<gene>
    <name evidence="2" type="ORF">C7B82_05210</name>
</gene>
<keyword evidence="3" id="KW-1185">Reference proteome</keyword>
<comment type="caution">
    <text evidence="2">The sequence shown here is derived from an EMBL/GenBank/DDBJ whole genome shotgun (WGS) entry which is preliminary data.</text>
</comment>
<name>A0A2T1EIS8_9CYAN</name>
<reference evidence="2 3" key="2">
    <citation type="submission" date="2018-03" db="EMBL/GenBank/DDBJ databases">
        <title>The ancient ancestry and fast evolution of plastids.</title>
        <authorList>
            <person name="Moore K.R."/>
            <person name="Magnabosco C."/>
            <person name="Momper L."/>
            <person name="Gold D.A."/>
            <person name="Bosak T."/>
            <person name="Fournier G.P."/>
        </authorList>
    </citation>
    <scope>NUCLEOTIDE SEQUENCE [LARGE SCALE GENOMIC DNA]</scope>
    <source>
        <strain evidence="2 3">ULC18</strain>
    </source>
</reference>
<protein>
    <recommendedName>
        <fullName evidence="4">Pentapeptide repeat-containing protein</fullName>
    </recommendedName>
</protein>
<dbReference type="AlphaFoldDB" id="A0A2T1EIS8"/>
<dbReference type="InterPro" id="IPR051082">
    <property type="entry name" value="Pentapeptide-BTB/POZ_domain"/>
</dbReference>
<feature type="chain" id="PRO_5015735147" description="Pentapeptide repeat-containing protein" evidence="1">
    <location>
        <begin position="19"/>
        <end position="88"/>
    </location>
</feature>
<dbReference type="Proteomes" id="UP000239576">
    <property type="component" value="Unassembled WGS sequence"/>
</dbReference>
<accession>A0A2T1EIS8</accession>
<proteinExistence type="predicted"/>